<evidence type="ECO:0000256" key="1">
    <source>
        <dbReference type="SAM" id="Phobius"/>
    </source>
</evidence>
<accession>A0A9X6NAA9</accession>
<evidence type="ECO:0000313" key="2">
    <source>
        <dbReference type="EMBL" id="OWA50592.1"/>
    </source>
</evidence>
<dbReference type="AlphaFoldDB" id="A0A9X6NAA9"/>
<organism evidence="2 3">
    <name type="scientific">Hypsibius exemplaris</name>
    <name type="common">Freshwater tardigrade</name>
    <dbReference type="NCBI Taxonomy" id="2072580"/>
    <lineage>
        <taxon>Eukaryota</taxon>
        <taxon>Metazoa</taxon>
        <taxon>Ecdysozoa</taxon>
        <taxon>Tardigrada</taxon>
        <taxon>Eutardigrada</taxon>
        <taxon>Parachela</taxon>
        <taxon>Hypsibioidea</taxon>
        <taxon>Hypsibiidae</taxon>
        <taxon>Hypsibius</taxon>
    </lineage>
</organism>
<sequence length="452" mass="51007">MADQVAVLQTGTLAFLGFLQKRRRPLSTLAESCGAWIRTTVAVAIIIGSMVCLGIDSAKAVKSIIDDTMHPFLVMAFLYSPFCLLDLRPVYVLAMLLYNRRKFEKLTTGTCDLIRTGLVDELDSGASANNFTTELIYLGTPHSQAGSWKCRTKSKLWFLLSGTILVLSYGYFQLVVYMRWQKRHLKHRGNDTFWMENLLDPLPPFLPAWQNIILWSLCSIFPLILSQQVIGIFVLNADFLKEGLRDLNRDIREQIESFGPCRDAVHLKQAMNLESRVMLWTRLVGSSRAFCSELNNFFGTILFGVYGVDFLALVGFGTIMIFMPFMGFEILVLYVYAILMMLAFMTLFLIPLPLAYEESTCVSANLQDLIDWICHSLTDGDPEGKKLFDRLTSLEHSSRTYPCLFQSAGLIYFTRAFLTGSCTLALSLLFLAKEFLSDKETSQALSVNATRA</sequence>
<name>A0A9X6NAA9_HYPEX</name>
<evidence type="ECO:0000313" key="3">
    <source>
        <dbReference type="Proteomes" id="UP000192578"/>
    </source>
</evidence>
<feature type="transmembrane region" description="Helical" evidence="1">
    <location>
        <begin position="156"/>
        <end position="178"/>
    </location>
</feature>
<dbReference type="Proteomes" id="UP000192578">
    <property type="component" value="Unassembled WGS sequence"/>
</dbReference>
<keyword evidence="3" id="KW-1185">Reference proteome</keyword>
<gene>
    <name evidence="2" type="ORF">BV898_15103</name>
</gene>
<proteinExistence type="predicted"/>
<keyword evidence="1" id="KW-0812">Transmembrane</keyword>
<feature type="transmembrane region" description="Helical" evidence="1">
    <location>
        <begin position="410"/>
        <end position="432"/>
    </location>
</feature>
<feature type="transmembrane region" description="Helical" evidence="1">
    <location>
        <begin position="212"/>
        <end position="235"/>
    </location>
</feature>
<feature type="transmembrane region" description="Helical" evidence="1">
    <location>
        <begin position="297"/>
        <end position="323"/>
    </location>
</feature>
<feature type="transmembrane region" description="Helical" evidence="1">
    <location>
        <begin position="76"/>
        <end position="98"/>
    </location>
</feature>
<reference evidence="3" key="1">
    <citation type="submission" date="2017-01" db="EMBL/GenBank/DDBJ databases">
        <title>Comparative genomics of anhydrobiosis in the tardigrade Hypsibius dujardini.</title>
        <authorList>
            <person name="Yoshida Y."/>
            <person name="Koutsovoulos G."/>
            <person name="Laetsch D."/>
            <person name="Stevens L."/>
            <person name="Kumar S."/>
            <person name="Horikawa D."/>
            <person name="Ishino K."/>
            <person name="Komine S."/>
            <person name="Tomita M."/>
            <person name="Blaxter M."/>
            <person name="Arakawa K."/>
        </authorList>
    </citation>
    <scope>NUCLEOTIDE SEQUENCE [LARGE SCALE GENOMIC DNA]</scope>
    <source>
        <strain evidence="3">Z151</strain>
    </source>
</reference>
<protein>
    <submittedName>
        <fullName evidence="2">Uncharacterized protein</fullName>
    </submittedName>
</protein>
<comment type="caution">
    <text evidence="2">The sequence shown here is derived from an EMBL/GenBank/DDBJ whole genome shotgun (WGS) entry which is preliminary data.</text>
</comment>
<keyword evidence="1" id="KW-0472">Membrane</keyword>
<feature type="transmembrane region" description="Helical" evidence="1">
    <location>
        <begin position="35"/>
        <end position="55"/>
    </location>
</feature>
<feature type="transmembrane region" description="Helical" evidence="1">
    <location>
        <begin position="330"/>
        <end position="350"/>
    </location>
</feature>
<dbReference type="EMBL" id="MTYJ01000196">
    <property type="protein sequence ID" value="OWA50592.1"/>
    <property type="molecule type" value="Genomic_DNA"/>
</dbReference>
<keyword evidence="1" id="KW-1133">Transmembrane helix</keyword>